<comment type="subcellular location">
    <subcellularLocation>
        <location evidence="1">Membrane</location>
        <topology evidence="1">Multi-pass membrane protein</topology>
    </subcellularLocation>
</comment>
<organism evidence="7 8">
    <name type="scientific">Virgisporangium ochraceum</name>
    <dbReference type="NCBI Taxonomy" id="65505"/>
    <lineage>
        <taxon>Bacteria</taxon>
        <taxon>Bacillati</taxon>
        <taxon>Actinomycetota</taxon>
        <taxon>Actinomycetes</taxon>
        <taxon>Micromonosporales</taxon>
        <taxon>Micromonosporaceae</taxon>
        <taxon>Virgisporangium</taxon>
    </lineage>
</organism>
<dbReference type="Pfam" id="PF07291">
    <property type="entry name" value="MauE"/>
    <property type="match status" value="1"/>
</dbReference>
<evidence type="ECO:0000256" key="1">
    <source>
        <dbReference type="ARBA" id="ARBA00004141"/>
    </source>
</evidence>
<dbReference type="GO" id="GO:0030416">
    <property type="term" value="P:methylamine metabolic process"/>
    <property type="evidence" value="ECO:0007669"/>
    <property type="project" value="InterPro"/>
</dbReference>
<gene>
    <name evidence="7" type="ORF">Voc01_062920</name>
</gene>
<feature type="transmembrane region" description="Helical" evidence="5">
    <location>
        <begin position="73"/>
        <end position="92"/>
    </location>
</feature>
<evidence type="ECO:0000259" key="6">
    <source>
        <dbReference type="Pfam" id="PF07291"/>
    </source>
</evidence>
<evidence type="ECO:0000313" key="8">
    <source>
        <dbReference type="Proteomes" id="UP000635606"/>
    </source>
</evidence>
<dbReference type="EMBL" id="BOPH01000088">
    <property type="protein sequence ID" value="GIJ71375.1"/>
    <property type="molecule type" value="Genomic_DNA"/>
</dbReference>
<evidence type="ECO:0000256" key="4">
    <source>
        <dbReference type="ARBA" id="ARBA00023136"/>
    </source>
</evidence>
<dbReference type="InterPro" id="IPR009908">
    <property type="entry name" value="Methylamine_util_MauE"/>
</dbReference>
<proteinExistence type="predicted"/>
<keyword evidence="8" id="KW-1185">Reference proteome</keyword>
<feature type="domain" description="Methylamine utilisation protein MauE" evidence="6">
    <location>
        <begin position="8"/>
        <end position="128"/>
    </location>
</feature>
<protein>
    <recommendedName>
        <fullName evidence="6">Methylamine utilisation protein MauE domain-containing protein</fullName>
    </recommendedName>
</protein>
<sequence length="176" mass="17524">MSSFDSALIAVNSLTAAGLIVAGTTKLVVPQPVRRALRELLPGHEVPAAAVKIFAAAELMVAITLLLPASSVAAGYGLAVLGLTFAVAGLAGRARRSTVACGCLGGGDQALGLRNVLAGVAFLGVAGLNVAAVSSDPDPLNAAPLAGAASTLLLCAWTYRALMWGLLGPKPAQADR</sequence>
<feature type="transmembrane region" description="Helical" evidence="5">
    <location>
        <begin position="145"/>
        <end position="167"/>
    </location>
</feature>
<reference evidence="7" key="1">
    <citation type="submission" date="2021-01" db="EMBL/GenBank/DDBJ databases">
        <title>Whole genome shotgun sequence of Virgisporangium ochraceum NBRC 16418.</title>
        <authorList>
            <person name="Komaki H."/>
            <person name="Tamura T."/>
        </authorList>
    </citation>
    <scope>NUCLEOTIDE SEQUENCE</scope>
    <source>
        <strain evidence="7">NBRC 16418</strain>
    </source>
</reference>
<dbReference type="RefSeq" id="WP_203931253.1">
    <property type="nucleotide sequence ID" value="NZ_BOPH01000088.1"/>
</dbReference>
<dbReference type="AlphaFoldDB" id="A0A8J4A193"/>
<evidence type="ECO:0000256" key="2">
    <source>
        <dbReference type="ARBA" id="ARBA00022692"/>
    </source>
</evidence>
<feature type="transmembrane region" description="Helical" evidence="5">
    <location>
        <begin position="6"/>
        <end position="29"/>
    </location>
</feature>
<keyword evidence="4 5" id="KW-0472">Membrane</keyword>
<feature type="transmembrane region" description="Helical" evidence="5">
    <location>
        <begin position="113"/>
        <end position="133"/>
    </location>
</feature>
<accession>A0A8J4A193</accession>
<dbReference type="GO" id="GO:0016020">
    <property type="term" value="C:membrane"/>
    <property type="evidence" value="ECO:0007669"/>
    <property type="project" value="UniProtKB-SubCell"/>
</dbReference>
<keyword evidence="3 5" id="KW-1133">Transmembrane helix</keyword>
<name>A0A8J4A193_9ACTN</name>
<dbReference type="Proteomes" id="UP000635606">
    <property type="component" value="Unassembled WGS sequence"/>
</dbReference>
<evidence type="ECO:0000256" key="5">
    <source>
        <dbReference type="SAM" id="Phobius"/>
    </source>
</evidence>
<evidence type="ECO:0000313" key="7">
    <source>
        <dbReference type="EMBL" id="GIJ71375.1"/>
    </source>
</evidence>
<evidence type="ECO:0000256" key="3">
    <source>
        <dbReference type="ARBA" id="ARBA00022989"/>
    </source>
</evidence>
<keyword evidence="2 5" id="KW-0812">Transmembrane</keyword>
<comment type="caution">
    <text evidence="7">The sequence shown here is derived from an EMBL/GenBank/DDBJ whole genome shotgun (WGS) entry which is preliminary data.</text>
</comment>